<dbReference type="SMART" id="SM00647">
    <property type="entry name" value="IBR"/>
    <property type="match status" value="2"/>
</dbReference>
<evidence type="ECO:0000256" key="8">
    <source>
        <dbReference type="ARBA" id="ARBA00022833"/>
    </source>
</evidence>
<evidence type="ECO:0000256" key="6">
    <source>
        <dbReference type="ARBA" id="ARBA00022771"/>
    </source>
</evidence>
<evidence type="ECO:0000256" key="5">
    <source>
        <dbReference type="ARBA" id="ARBA00022737"/>
    </source>
</evidence>
<evidence type="ECO:0000256" key="1">
    <source>
        <dbReference type="ARBA" id="ARBA00001798"/>
    </source>
</evidence>
<evidence type="ECO:0000313" key="11">
    <source>
        <dbReference type="Proteomes" id="UP000054144"/>
    </source>
</evidence>
<dbReference type="PROSITE" id="PS51873">
    <property type="entry name" value="TRIAD"/>
    <property type="match status" value="1"/>
</dbReference>
<dbReference type="PANTHER" id="PTHR11685">
    <property type="entry name" value="RBR FAMILY RING FINGER AND IBR DOMAIN-CONTAINING"/>
    <property type="match status" value="1"/>
</dbReference>
<evidence type="ECO:0000259" key="9">
    <source>
        <dbReference type="PROSITE" id="PS51873"/>
    </source>
</evidence>
<keyword evidence="3" id="KW-0808">Transferase</keyword>
<accession>A0A0D7ACX6</accession>
<dbReference type="Proteomes" id="UP000054144">
    <property type="component" value="Unassembled WGS sequence"/>
</dbReference>
<reference evidence="10 11" key="1">
    <citation type="journal article" date="2015" name="Fungal Genet. Biol.">
        <title>Evolution of novel wood decay mechanisms in Agaricales revealed by the genome sequences of Fistulina hepatica and Cylindrobasidium torrendii.</title>
        <authorList>
            <person name="Floudas D."/>
            <person name="Held B.W."/>
            <person name="Riley R."/>
            <person name="Nagy L.G."/>
            <person name="Koehler G."/>
            <person name="Ransdell A.S."/>
            <person name="Younus H."/>
            <person name="Chow J."/>
            <person name="Chiniquy J."/>
            <person name="Lipzen A."/>
            <person name="Tritt A."/>
            <person name="Sun H."/>
            <person name="Haridas S."/>
            <person name="LaButti K."/>
            <person name="Ohm R.A."/>
            <person name="Kues U."/>
            <person name="Blanchette R.A."/>
            <person name="Grigoriev I.V."/>
            <person name="Minto R.E."/>
            <person name="Hibbett D.S."/>
        </authorList>
    </citation>
    <scope>NUCLEOTIDE SEQUENCE [LARGE SCALE GENOMIC DNA]</scope>
    <source>
        <strain evidence="10 11">ATCC 64428</strain>
    </source>
</reference>
<dbReference type="GO" id="GO:0061630">
    <property type="term" value="F:ubiquitin protein ligase activity"/>
    <property type="evidence" value="ECO:0007669"/>
    <property type="project" value="UniProtKB-EC"/>
</dbReference>
<keyword evidence="8" id="KW-0862">Zinc</keyword>
<evidence type="ECO:0000256" key="2">
    <source>
        <dbReference type="ARBA" id="ARBA00012251"/>
    </source>
</evidence>
<name>A0A0D7ACX6_9AGAR</name>
<dbReference type="OrthoDB" id="9977870at2759"/>
<keyword evidence="5" id="KW-0677">Repeat</keyword>
<dbReference type="CDD" id="cd20335">
    <property type="entry name" value="BRcat_RBR"/>
    <property type="match status" value="1"/>
</dbReference>
<dbReference type="Gene3D" id="1.20.120.1750">
    <property type="match status" value="1"/>
</dbReference>
<evidence type="ECO:0000256" key="4">
    <source>
        <dbReference type="ARBA" id="ARBA00022723"/>
    </source>
</evidence>
<protein>
    <recommendedName>
        <fullName evidence="2">RBR-type E3 ubiquitin transferase</fullName>
        <ecNumber evidence="2">2.3.2.31</ecNumber>
    </recommendedName>
</protein>
<dbReference type="InterPro" id="IPR044066">
    <property type="entry name" value="TRIAD_supradom"/>
</dbReference>
<dbReference type="SUPFAM" id="SSF57850">
    <property type="entry name" value="RING/U-box"/>
    <property type="match status" value="2"/>
</dbReference>
<feature type="domain" description="RING-type" evidence="9">
    <location>
        <begin position="160"/>
        <end position="352"/>
    </location>
</feature>
<dbReference type="InterPro" id="IPR013083">
    <property type="entry name" value="Znf_RING/FYVE/PHD"/>
</dbReference>
<dbReference type="Pfam" id="PF01485">
    <property type="entry name" value="IBR"/>
    <property type="match status" value="1"/>
</dbReference>
<proteinExistence type="predicted"/>
<comment type="catalytic activity">
    <reaction evidence="1">
        <text>[E2 ubiquitin-conjugating enzyme]-S-ubiquitinyl-L-cysteine + [acceptor protein]-L-lysine = [E2 ubiquitin-conjugating enzyme]-L-cysteine + [acceptor protein]-N(6)-ubiquitinyl-L-lysine.</text>
        <dbReference type="EC" id="2.3.2.31"/>
    </reaction>
</comment>
<dbReference type="InterPro" id="IPR002867">
    <property type="entry name" value="IBR_dom"/>
</dbReference>
<dbReference type="InterPro" id="IPR031127">
    <property type="entry name" value="E3_UB_ligase_RBR"/>
</dbReference>
<dbReference type="EMBL" id="KN881812">
    <property type="protein sequence ID" value="KIY48807.1"/>
    <property type="molecule type" value="Genomic_DNA"/>
</dbReference>
<dbReference type="Pfam" id="PF22191">
    <property type="entry name" value="IBR_1"/>
    <property type="match status" value="1"/>
</dbReference>
<evidence type="ECO:0000256" key="3">
    <source>
        <dbReference type="ARBA" id="ARBA00022679"/>
    </source>
</evidence>
<evidence type="ECO:0000313" key="10">
    <source>
        <dbReference type="EMBL" id="KIY48807.1"/>
    </source>
</evidence>
<sequence>MDTVGDDGILELIVQLALDDIAEVEAKAAKKGKAREDQTPTDEQLALACAARLYNEDLQFIADLRLAQSIDSALEADQPMLTALSILDQAEHDDHICAEALSRGQHLPVKTNAQTQVEMGFDLDRYVWVRTAVSLVARSSHDKSVQPLPIIQKPRVTVPAGSECVSCQDALSNNSQFIRGICGHFWCRDCLGGLVTACLTDETLFPLRCDNQAFSVLEVVSLLDRTLRSRYETKSLEFATPPTNRLYCSRPSCAAFLGSNRGKTDNVPCSTCGQFVCPTCKRNAHPGGPCLDDQNEALVRALAAQEKWQTCPNCHALVELTQGCYHMTCRCRAEFCYVCASRWKTCGCPQWEEVRLYDTAQQRVENELGRDAAQRMPAVFQQRLAQRTTQLRVNHDCGFGNHRWVYRHGGGQCENCTHVLPQYLLRCRNCAMLACVRCSRNRL</sequence>
<gene>
    <name evidence="10" type="ORF">FISHEDRAFT_42605</name>
</gene>
<evidence type="ECO:0000256" key="7">
    <source>
        <dbReference type="ARBA" id="ARBA00022786"/>
    </source>
</evidence>
<dbReference type="GO" id="GO:0016567">
    <property type="term" value="P:protein ubiquitination"/>
    <property type="evidence" value="ECO:0007669"/>
    <property type="project" value="InterPro"/>
</dbReference>
<keyword evidence="11" id="KW-1185">Reference proteome</keyword>
<organism evidence="10 11">
    <name type="scientific">Fistulina hepatica ATCC 64428</name>
    <dbReference type="NCBI Taxonomy" id="1128425"/>
    <lineage>
        <taxon>Eukaryota</taxon>
        <taxon>Fungi</taxon>
        <taxon>Dikarya</taxon>
        <taxon>Basidiomycota</taxon>
        <taxon>Agaricomycotina</taxon>
        <taxon>Agaricomycetes</taxon>
        <taxon>Agaricomycetidae</taxon>
        <taxon>Agaricales</taxon>
        <taxon>Fistulinaceae</taxon>
        <taxon>Fistulina</taxon>
    </lineage>
</organism>
<keyword evidence="6" id="KW-0863">Zinc-finger</keyword>
<keyword evidence="7" id="KW-0833">Ubl conjugation pathway</keyword>
<dbReference type="GO" id="GO:0008270">
    <property type="term" value="F:zinc ion binding"/>
    <property type="evidence" value="ECO:0007669"/>
    <property type="project" value="UniProtKB-KW"/>
</dbReference>
<dbReference type="CDD" id="cd22584">
    <property type="entry name" value="Rcat_RBR_unk"/>
    <property type="match status" value="1"/>
</dbReference>
<dbReference type="EC" id="2.3.2.31" evidence="2"/>
<dbReference type="Gene3D" id="3.30.40.10">
    <property type="entry name" value="Zinc/RING finger domain, C3HC4 (zinc finger)"/>
    <property type="match status" value="1"/>
</dbReference>
<dbReference type="AlphaFoldDB" id="A0A0D7ACX6"/>
<keyword evidence="4" id="KW-0479">Metal-binding</keyword>